<feature type="signal peptide" evidence="4">
    <location>
        <begin position="1"/>
        <end position="20"/>
    </location>
</feature>
<dbReference type="InterPro" id="IPR038606">
    <property type="entry name" value="To_sf"/>
</dbReference>
<dbReference type="GO" id="GO:0007623">
    <property type="term" value="P:circadian rhythm"/>
    <property type="evidence" value="ECO:0007669"/>
    <property type="project" value="UniProtKB-ARBA"/>
</dbReference>
<keyword evidence="6" id="KW-1185">Reference proteome</keyword>
<evidence type="ECO:0000256" key="3">
    <source>
        <dbReference type="ARBA" id="ARBA00060902"/>
    </source>
</evidence>
<comment type="similarity">
    <text evidence="3">Belongs to the TO family.</text>
</comment>
<proteinExistence type="inferred from homology"/>
<evidence type="ECO:0000313" key="6">
    <source>
        <dbReference type="Proteomes" id="UP001566132"/>
    </source>
</evidence>
<dbReference type="SMART" id="SM00700">
    <property type="entry name" value="JHBP"/>
    <property type="match status" value="1"/>
</dbReference>
<dbReference type="Pfam" id="PF06585">
    <property type="entry name" value="JHBP"/>
    <property type="match status" value="1"/>
</dbReference>
<dbReference type="InterPro" id="IPR010562">
    <property type="entry name" value="Haemolymph_juvenile_hormone-bd"/>
</dbReference>
<reference evidence="5 6" key="1">
    <citation type="submission" date="2024-05" db="EMBL/GenBank/DDBJ databases">
        <title>Genetic variation in Jamaican populations of the coffee berry borer (Hypothenemus hampei).</title>
        <authorList>
            <person name="Errbii M."/>
            <person name="Myrie A."/>
        </authorList>
    </citation>
    <scope>NUCLEOTIDE SEQUENCE [LARGE SCALE GENOMIC DNA]</scope>
    <source>
        <strain evidence="5">JA-Hopewell-2020-01-JO</strain>
        <tissue evidence="5">Whole body</tissue>
    </source>
</reference>
<evidence type="ECO:0000313" key="5">
    <source>
        <dbReference type="EMBL" id="KAL1490575.1"/>
    </source>
</evidence>
<name>A0ABD1E7K3_HYPHA</name>
<organism evidence="5 6">
    <name type="scientific">Hypothenemus hampei</name>
    <name type="common">Coffee berry borer</name>
    <dbReference type="NCBI Taxonomy" id="57062"/>
    <lineage>
        <taxon>Eukaryota</taxon>
        <taxon>Metazoa</taxon>
        <taxon>Ecdysozoa</taxon>
        <taxon>Arthropoda</taxon>
        <taxon>Hexapoda</taxon>
        <taxon>Insecta</taxon>
        <taxon>Pterygota</taxon>
        <taxon>Neoptera</taxon>
        <taxon>Endopterygota</taxon>
        <taxon>Coleoptera</taxon>
        <taxon>Polyphaga</taxon>
        <taxon>Cucujiformia</taxon>
        <taxon>Curculionidae</taxon>
        <taxon>Scolytinae</taxon>
        <taxon>Hypothenemus</taxon>
    </lineage>
</organism>
<dbReference type="PANTHER" id="PTHR11008">
    <property type="entry name" value="PROTEIN TAKEOUT-LIKE PROTEIN"/>
    <property type="match status" value="1"/>
</dbReference>
<accession>A0ABD1E7K3</accession>
<dbReference type="AlphaFoldDB" id="A0ABD1E7K3"/>
<sequence length="250" mass="28245">MFKFNVFLVFSSVLISHIRSEDPYYFIKQCSIKNSDINQCLKESTNHLVANMRNGIPELGLEDPEPVFIDEIHLALGSGPDGYRAIFKDIEAYGVSNCTITAVRSDIETNQFQFTLYIPKISAKAHYESSGILLLIRASGGGNYWGEYEGVKVKAYLKAYKVLGDDGFNYLKLKQIKMDFSVKEIQMGVDGIHNGNSVLQAALNLFINSNAQELLKEMKPHLKKKLLLLMNDFISNIFNHVPYEAFISDQ</sequence>
<dbReference type="Proteomes" id="UP001566132">
    <property type="component" value="Unassembled WGS sequence"/>
</dbReference>
<keyword evidence="2" id="KW-0090">Biological rhythms</keyword>
<evidence type="ECO:0000256" key="4">
    <source>
        <dbReference type="SAM" id="SignalP"/>
    </source>
</evidence>
<dbReference type="FunFam" id="3.15.10.30:FF:000001">
    <property type="entry name" value="Takeout-like protein 1"/>
    <property type="match status" value="1"/>
</dbReference>
<dbReference type="EMBL" id="JBDJPC010000010">
    <property type="protein sequence ID" value="KAL1490575.1"/>
    <property type="molecule type" value="Genomic_DNA"/>
</dbReference>
<feature type="chain" id="PRO_5044763728" evidence="4">
    <location>
        <begin position="21"/>
        <end position="250"/>
    </location>
</feature>
<gene>
    <name evidence="5" type="ORF">ABEB36_013245</name>
</gene>
<keyword evidence="1 4" id="KW-0732">Signal</keyword>
<dbReference type="Gene3D" id="3.15.10.30">
    <property type="entry name" value="Haemolymph juvenile hormone binding protein"/>
    <property type="match status" value="1"/>
</dbReference>
<dbReference type="PANTHER" id="PTHR11008:SF31">
    <property type="entry name" value="PROTEIN TAKEOUT-LIKE PROTEIN"/>
    <property type="match status" value="1"/>
</dbReference>
<evidence type="ECO:0000256" key="2">
    <source>
        <dbReference type="ARBA" id="ARBA00023108"/>
    </source>
</evidence>
<evidence type="ECO:0000256" key="1">
    <source>
        <dbReference type="ARBA" id="ARBA00022729"/>
    </source>
</evidence>
<protein>
    <submittedName>
        <fullName evidence="5">Uncharacterized protein</fullName>
    </submittedName>
</protein>
<comment type="caution">
    <text evidence="5">The sequence shown here is derived from an EMBL/GenBank/DDBJ whole genome shotgun (WGS) entry which is preliminary data.</text>
</comment>